<keyword evidence="1" id="KW-0812">Transmembrane</keyword>
<evidence type="ECO:0000313" key="4">
    <source>
        <dbReference type="Proteomes" id="UP000298213"/>
    </source>
</evidence>
<sequence>MDVALDVGTWDRQPNSVRSLLNWLLCWIVLPNLSFCLIWIVGGPPRSWPVIVTAVVGILLHRAPFPLKFAGFLGALTYSVLQYISGIFNLSIASLAFSLKFAAELSPSASPEYVAALFALAGTLVGAFFALRRSTVLAKPTWIVGVACLAYTFGAFDVYMAQGKRGTYKRVPEAGAPFDSAAHETGLLQLADGRRHVLVVIVESFGLPVDAPLRNKLLSTFVRPELRGRYDVTTGDTLFYGSTTNGEVREMCGRWGDYPALMNAKDSGCLPAQLAAKGYETQAWHSFEGYMFDRTAWYPNIGFQQSHFATEIRRGGAKPCPGVFAGVCDRDVPAQIARTLKFAKQPQFAYWLTVNSHLPVVESTQLETDNCVRYDPELNRDFPMICRQLAIFDEIGKALSRQITAPDFPPTDILIVGDHIPPFFDRHHREQFAGDRVPWILLKARAPAAGAGPPHA</sequence>
<dbReference type="AlphaFoldDB" id="A0A4Y8ZZD8"/>
<feature type="transmembrane region" description="Helical" evidence="1">
    <location>
        <begin position="20"/>
        <end position="41"/>
    </location>
</feature>
<gene>
    <name evidence="3" type="ORF">E2493_00100</name>
</gene>
<feature type="transmembrane region" description="Helical" evidence="1">
    <location>
        <begin position="48"/>
        <end position="65"/>
    </location>
</feature>
<dbReference type="Pfam" id="PF00884">
    <property type="entry name" value="Sulfatase"/>
    <property type="match status" value="1"/>
</dbReference>
<feature type="transmembrane region" description="Helical" evidence="1">
    <location>
        <begin position="142"/>
        <end position="160"/>
    </location>
</feature>
<keyword evidence="1" id="KW-1133">Transmembrane helix</keyword>
<comment type="caution">
    <text evidence="3">The sequence shown here is derived from an EMBL/GenBank/DDBJ whole genome shotgun (WGS) entry which is preliminary data.</text>
</comment>
<reference evidence="3 4" key="1">
    <citation type="submission" date="2019-03" db="EMBL/GenBank/DDBJ databases">
        <title>Genome sequence of Sphingomonas sp. 17J27-24.</title>
        <authorList>
            <person name="Kim M."/>
            <person name="Maeng S."/>
            <person name="Sathiyaraj S."/>
        </authorList>
    </citation>
    <scope>NUCLEOTIDE SEQUENCE [LARGE SCALE GENOMIC DNA]</scope>
    <source>
        <strain evidence="3 4">17J27-24</strain>
    </source>
</reference>
<dbReference type="Proteomes" id="UP000298213">
    <property type="component" value="Unassembled WGS sequence"/>
</dbReference>
<evidence type="ECO:0000259" key="2">
    <source>
        <dbReference type="Pfam" id="PF00884"/>
    </source>
</evidence>
<dbReference type="EMBL" id="SPDV01000001">
    <property type="protein sequence ID" value="TFI60156.1"/>
    <property type="molecule type" value="Genomic_DNA"/>
</dbReference>
<organism evidence="3 4">
    <name type="scientific">Sphingomonas parva</name>
    <dbReference type="NCBI Taxonomy" id="2555898"/>
    <lineage>
        <taxon>Bacteria</taxon>
        <taxon>Pseudomonadati</taxon>
        <taxon>Pseudomonadota</taxon>
        <taxon>Alphaproteobacteria</taxon>
        <taxon>Sphingomonadales</taxon>
        <taxon>Sphingomonadaceae</taxon>
        <taxon>Sphingomonas</taxon>
    </lineage>
</organism>
<proteinExistence type="predicted"/>
<protein>
    <recommendedName>
        <fullName evidence="2">Sulfatase N-terminal domain-containing protein</fullName>
    </recommendedName>
</protein>
<keyword evidence="1" id="KW-0472">Membrane</keyword>
<name>A0A4Y8ZZD8_9SPHN</name>
<dbReference type="RefSeq" id="WP_135082476.1">
    <property type="nucleotide sequence ID" value="NZ_SPDV01000001.1"/>
</dbReference>
<dbReference type="OrthoDB" id="5363296at2"/>
<keyword evidence="4" id="KW-1185">Reference proteome</keyword>
<dbReference type="InterPro" id="IPR000917">
    <property type="entry name" value="Sulfatase_N"/>
</dbReference>
<dbReference type="SUPFAM" id="SSF53649">
    <property type="entry name" value="Alkaline phosphatase-like"/>
    <property type="match status" value="1"/>
</dbReference>
<evidence type="ECO:0000256" key="1">
    <source>
        <dbReference type="SAM" id="Phobius"/>
    </source>
</evidence>
<feature type="domain" description="Sulfatase N-terminal" evidence="2">
    <location>
        <begin position="264"/>
        <end position="438"/>
    </location>
</feature>
<dbReference type="Gene3D" id="3.40.720.10">
    <property type="entry name" value="Alkaline Phosphatase, subunit A"/>
    <property type="match status" value="1"/>
</dbReference>
<evidence type="ECO:0000313" key="3">
    <source>
        <dbReference type="EMBL" id="TFI60156.1"/>
    </source>
</evidence>
<dbReference type="InterPro" id="IPR017850">
    <property type="entry name" value="Alkaline_phosphatase_core_sf"/>
</dbReference>
<feature type="transmembrane region" description="Helical" evidence="1">
    <location>
        <begin position="80"/>
        <end position="101"/>
    </location>
</feature>
<accession>A0A4Y8ZZD8</accession>
<feature type="transmembrane region" description="Helical" evidence="1">
    <location>
        <begin position="113"/>
        <end position="130"/>
    </location>
</feature>